<dbReference type="Ensembl" id="ENSPMRT00000003004.1">
    <property type="protein sequence ID" value="ENSPMRP00000002801.1"/>
    <property type="gene ID" value="ENSPMRG00000002024.1"/>
</dbReference>
<comment type="subcellular location">
    <subcellularLocation>
        <location evidence="2">Cytoplasm</location>
    </subcellularLocation>
    <subcellularLocation>
        <location evidence="1">Nucleus</location>
    </subcellularLocation>
</comment>
<evidence type="ECO:0000256" key="1">
    <source>
        <dbReference type="ARBA" id="ARBA00004123"/>
    </source>
</evidence>
<keyword evidence="8" id="KW-0539">Nucleus</keyword>
<comment type="similarity">
    <text evidence="3">Belongs to the LBH family.</text>
</comment>
<evidence type="ECO:0000313" key="10">
    <source>
        <dbReference type="Ensembl" id="ENSPMRP00000002801.1"/>
    </source>
</evidence>
<evidence type="ECO:0000259" key="9">
    <source>
        <dbReference type="Pfam" id="PF15317"/>
    </source>
</evidence>
<dbReference type="GO" id="GO:0005634">
    <property type="term" value="C:nucleus"/>
    <property type="evidence" value="ECO:0007669"/>
    <property type="project" value="UniProtKB-SubCell"/>
</dbReference>
<dbReference type="InterPro" id="IPR042945">
    <property type="entry name" value="LBH_dom_prot"/>
</dbReference>
<name>A0A670HTD2_PODMU</name>
<dbReference type="Pfam" id="PF15317">
    <property type="entry name" value="Lbh"/>
    <property type="match status" value="1"/>
</dbReference>
<dbReference type="PANTHER" id="PTHR14987:SF2">
    <property type="entry name" value="PROTEIN LBH"/>
    <property type="match status" value="1"/>
</dbReference>
<dbReference type="GO" id="GO:0045893">
    <property type="term" value="P:positive regulation of DNA-templated transcription"/>
    <property type="evidence" value="ECO:0007669"/>
    <property type="project" value="TreeGrafter"/>
</dbReference>
<keyword evidence="11" id="KW-1185">Reference proteome</keyword>
<dbReference type="PANTHER" id="PTHR14987">
    <property type="entry name" value="PROTEIN LBH-RELATED"/>
    <property type="match status" value="1"/>
</dbReference>
<evidence type="ECO:0000256" key="8">
    <source>
        <dbReference type="ARBA" id="ARBA00023242"/>
    </source>
</evidence>
<dbReference type="InterPro" id="IPR038990">
    <property type="entry name" value="LBH_dom"/>
</dbReference>
<evidence type="ECO:0000256" key="2">
    <source>
        <dbReference type="ARBA" id="ARBA00004496"/>
    </source>
</evidence>
<keyword evidence="5" id="KW-0963">Cytoplasm</keyword>
<evidence type="ECO:0000313" key="11">
    <source>
        <dbReference type="Proteomes" id="UP000472272"/>
    </source>
</evidence>
<keyword evidence="6" id="KW-0805">Transcription regulation</keyword>
<protein>
    <recommendedName>
        <fullName evidence="4">Protein LBH</fullName>
    </recommendedName>
</protein>
<accession>A0A670HTD2</accession>
<dbReference type="AlphaFoldDB" id="A0A670HTD2"/>
<feature type="domain" description="LBH" evidence="9">
    <location>
        <begin position="117"/>
        <end position="178"/>
    </location>
</feature>
<dbReference type="Proteomes" id="UP000472272">
    <property type="component" value="Chromosome 3"/>
</dbReference>
<dbReference type="InterPro" id="IPR013294">
    <property type="entry name" value="LBH"/>
</dbReference>
<evidence type="ECO:0000256" key="6">
    <source>
        <dbReference type="ARBA" id="ARBA00023015"/>
    </source>
</evidence>
<reference evidence="10 11" key="1">
    <citation type="journal article" date="2019" name="Proc. Natl. Acad. Sci. U.S.A.">
        <title>Regulatory changes in pterin and carotenoid genes underlie balanced color polymorphisms in the wall lizard.</title>
        <authorList>
            <person name="Andrade P."/>
            <person name="Pinho C."/>
            <person name="Perez I de Lanuza G."/>
            <person name="Afonso S."/>
            <person name="Brejcha J."/>
            <person name="Rubin C.J."/>
            <person name="Wallerman O."/>
            <person name="Pereira P."/>
            <person name="Sabatino S.J."/>
            <person name="Bellati A."/>
            <person name="Pellitteri-Rosa D."/>
            <person name="Bosakova Z."/>
            <person name="Bunikis I."/>
            <person name="Carretero M.A."/>
            <person name="Feiner N."/>
            <person name="Marsik P."/>
            <person name="Pauperio F."/>
            <person name="Salvi D."/>
            <person name="Soler L."/>
            <person name="While G.M."/>
            <person name="Uller T."/>
            <person name="Font E."/>
            <person name="Andersson L."/>
            <person name="Carneiro M."/>
        </authorList>
    </citation>
    <scope>NUCLEOTIDE SEQUENCE</scope>
</reference>
<gene>
    <name evidence="10" type="primary">LBH</name>
</gene>
<reference evidence="10" key="3">
    <citation type="submission" date="2025-09" db="UniProtKB">
        <authorList>
            <consortium name="Ensembl"/>
        </authorList>
    </citation>
    <scope>IDENTIFICATION</scope>
</reference>
<organism evidence="10 11">
    <name type="scientific">Podarcis muralis</name>
    <name type="common">Wall lizard</name>
    <name type="synonym">Lacerta muralis</name>
    <dbReference type="NCBI Taxonomy" id="64176"/>
    <lineage>
        <taxon>Eukaryota</taxon>
        <taxon>Metazoa</taxon>
        <taxon>Chordata</taxon>
        <taxon>Craniata</taxon>
        <taxon>Vertebrata</taxon>
        <taxon>Euteleostomi</taxon>
        <taxon>Lepidosauria</taxon>
        <taxon>Squamata</taxon>
        <taxon>Bifurcata</taxon>
        <taxon>Unidentata</taxon>
        <taxon>Episquamata</taxon>
        <taxon>Laterata</taxon>
        <taxon>Lacertibaenia</taxon>
        <taxon>Lacertidae</taxon>
        <taxon>Podarcis</taxon>
    </lineage>
</organism>
<sequence>MILLTSSERVGGPCGPRHASLVYKRSCPLSLRESVLQRKSSVVSSCARGLPALLSCSYPLPCPSGRFPLGANRLVWPLFLSEASPFLLSGSAPLCSDTKDVGSASLLRLHVCIFPHSLIFPDPSDYDRYCKLKDRLPSIVVEPTEGDVESGELRWPPEEFLVQEQEEENCDEAKKESKEQ</sequence>
<evidence type="ECO:0000256" key="4">
    <source>
        <dbReference type="ARBA" id="ARBA00017731"/>
    </source>
</evidence>
<keyword evidence="7" id="KW-0804">Transcription</keyword>
<dbReference type="GO" id="GO:0005737">
    <property type="term" value="C:cytoplasm"/>
    <property type="evidence" value="ECO:0007669"/>
    <property type="project" value="UniProtKB-SubCell"/>
</dbReference>
<proteinExistence type="inferred from homology"/>
<dbReference type="GeneTree" id="ENSGT00390000009189"/>
<evidence type="ECO:0000256" key="7">
    <source>
        <dbReference type="ARBA" id="ARBA00023163"/>
    </source>
</evidence>
<reference evidence="10" key="2">
    <citation type="submission" date="2025-08" db="UniProtKB">
        <authorList>
            <consortium name="Ensembl"/>
        </authorList>
    </citation>
    <scope>IDENTIFICATION</scope>
</reference>
<evidence type="ECO:0000256" key="3">
    <source>
        <dbReference type="ARBA" id="ARBA00010862"/>
    </source>
</evidence>
<evidence type="ECO:0000256" key="5">
    <source>
        <dbReference type="ARBA" id="ARBA00022490"/>
    </source>
</evidence>
<dbReference type="PRINTS" id="PR01881">
    <property type="entry name" value="LBHPROTEIN"/>
</dbReference>